<proteinExistence type="predicted"/>
<name>A0A1I7HD07_9FLAO</name>
<accession>A0A1I7HD07</accession>
<protein>
    <submittedName>
        <fullName evidence="1">Uncharacterized protein</fullName>
    </submittedName>
</protein>
<organism evidence="1 2">
    <name type="scientific">Pustulibacterium marinum</name>
    <dbReference type="NCBI Taxonomy" id="1224947"/>
    <lineage>
        <taxon>Bacteria</taxon>
        <taxon>Pseudomonadati</taxon>
        <taxon>Bacteroidota</taxon>
        <taxon>Flavobacteriia</taxon>
        <taxon>Flavobacteriales</taxon>
        <taxon>Flavobacteriaceae</taxon>
        <taxon>Pustulibacterium</taxon>
    </lineage>
</organism>
<keyword evidence="2" id="KW-1185">Reference proteome</keyword>
<evidence type="ECO:0000313" key="2">
    <source>
        <dbReference type="Proteomes" id="UP000199138"/>
    </source>
</evidence>
<reference evidence="1 2" key="1">
    <citation type="submission" date="2016-10" db="EMBL/GenBank/DDBJ databases">
        <authorList>
            <person name="de Groot N.N."/>
        </authorList>
    </citation>
    <scope>NUCLEOTIDE SEQUENCE [LARGE SCALE GENOMIC DNA]</scope>
    <source>
        <strain evidence="1 2">CGMCC 1.12333</strain>
    </source>
</reference>
<dbReference type="Proteomes" id="UP000199138">
    <property type="component" value="Unassembled WGS sequence"/>
</dbReference>
<gene>
    <name evidence="1" type="ORF">SAMN05216480_108138</name>
</gene>
<dbReference type="RefSeq" id="WP_093025360.1">
    <property type="nucleotide sequence ID" value="NZ_FPBK01000008.1"/>
</dbReference>
<dbReference type="AlphaFoldDB" id="A0A1I7HD07"/>
<sequence length="207" mass="24052">MKWWLAAILVYCFQLGFSQETEQINTVFKQYQQAVIHKNGNKAFQLVNKQTINFYKEVWKASNSADSATVCSYSFEEKLWILTTRHLISKQEAAQLNEQFLFEYLMRNGWIHKEDISKLTIGETDIQENYAIAQMQLNGEDIPYFFQFEKENGKWKVNLIEMLEAAGRNVEAVIQAGSLSENSFIIESIEKISGKKANRAIWLPFKS</sequence>
<dbReference type="STRING" id="1224947.SAMN05216480_108138"/>
<dbReference type="OrthoDB" id="1121445at2"/>
<dbReference type="EMBL" id="FPBK01000008">
    <property type="protein sequence ID" value="SFU58587.1"/>
    <property type="molecule type" value="Genomic_DNA"/>
</dbReference>
<evidence type="ECO:0000313" key="1">
    <source>
        <dbReference type="EMBL" id="SFU58587.1"/>
    </source>
</evidence>